<reference evidence="1 2" key="1">
    <citation type="submission" date="2016-01" db="EMBL/GenBank/DDBJ databases">
        <authorList>
            <person name="McClelland M."/>
            <person name="Jain A."/>
            <person name="Saraogi P."/>
            <person name="Mendelson R."/>
            <person name="Westerman R."/>
            <person name="SanMiguel P."/>
            <person name="Csonka L."/>
        </authorList>
    </citation>
    <scope>NUCLEOTIDE SEQUENCE [LARGE SCALE GENOMIC DNA]</scope>
    <source>
        <strain evidence="1 2">R-53146</strain>
    </source>
</reference>
<keyword evidence="2" id="KW-1185">Reference proteome</keyword>
<dbReference type="STRING" id="1586267.GCA_001418685_02055"/>
<dbReference type="AlphaFoldDB" id="A0A0X3AS75"/>
<evidence type="ECO:0000313" key="2">
    <source>
        <dbReference type="Proteomes" id="UP000182761"/>
    </source>
</evidence>
<organism evidence="1 2">
    <name type="scientific">Apibacter mensalis</name>
    <dbReference type="NCBI Taxonomy" id="1586267"/>
    <lineage>
        <taxon>Bacteria</taxon>
        <taxon>Pseudomonadati</taxon>
        <taxon>Bacteroidota</taxon>
        <taxon>Flavobacteriia</taxon>
        <taxon>Flavobacteriales</taxon>
        <taxon>Weeksellaceae</taxon>
        <taxon>Apibacter</taxon>
    </lineage>
</organism>
<dbReference type="Proteomes" id="UP000182761">
    <property type="component" value="Unassembled WGS sequence"/>
</dbReference>
<dbReference type="EMBL" id="FCOR01000020">
    <property type="protein sequence ID" value="CVK17192.1"/>
    <property type="molecule type" value="Genomic_DNA"/>
</dbReference>
<accession>A0A0X3AS75</accession>
<evidence type="ECO:0000313" key="1">
    <source>
        <dbReference type="EMBL" id="CVK17192.1"/>
    </source>
</evidence>
<proteinExistence type="predicted"/>
<name>A0A0X3AS75_9FLAO</name>
<gene>
    <name evidence="1" type="ORF">Ga0061079_1207</name>
</gene>
<sequence length="84" mass="10216">MNRMVLTKMGFSEKFKIIVISEFVMSKKRYKNPNEIILVVMKKEMSIEKYYLLLEKMRKDGFKGWRIQGYELGFYQEDKGYKEI</sequence>
<protein>
    <submittedName>
        <fullName evidence="1">Uncharacterized protein</fullName>
    </submittedName>
</protein>